<feature type="domain" description="AB hydrolase-1" evidence="1">
    <location>
        <begin position="77"/>
        <end position="135"/>
    </location>
</feature>
<dbReference type="EMBL" id="JBHTIT010000001">
    <property type="protein sequence ID" value="MFD0950146.1"/>
    <property type="molecule type" value="Genomic_DNA"/>
</dbReference>
<gene>
    <name evidence="2" type="ORF">ACFQ0F_07065</name>
</gene>
<proteinExistence type="predicted"/>
<comment type="caution">
    <text evidence="2">The sequence shown here is derived from an EMBL/GenBank/DDBJ whole genome shotgun (WGS) entry which is preliminary data.</text>
</comment>
<dbReference type="Pfam" id="PF00561">
    <property type="entry name" value="Abhydrolase_1"/>
    <property type="match status" value="1"/>
</dbReference>
<dbReference type="GO" id="GO:0016787">
    <property type="term" value="F:hydrolase activity"/>
    <property type="evidence" value="ECO:0007669"/>
    <property type="project" value="UniProtKB-KW"/>
</dbReference>
<dbReference type="InterPro" id="IPR029058">
    <property type="entry name" value="AB_hydrolase_fold"/>
</dbReference>
<evidence type="ECO:0000313" key="2">
    <source>
        <dbReference type="EMBL" id="MFD0950146.1"/>
    </source>
</evidence>
<evidence type="ECO:0000313" key="3">
    <source>
        <dbReference type="Proteomes" id="UP001597044"/>
    </source>
</evidence>
<protein>
    <submittedName>
        <fullName evidence="2">Alpha/beta hydrolase</fullName>
    </submittedName>
</protein>
<dbReference type="SUPFAM" id="SSF53474">
    <property type="entry name" value="alpha/beta-Hydrolases"/>
    <property type="match status" value="1"/>
</dbReference>
<dbReference type="PANTHER" id="PTHR42103:SF2">
    <property type="entry name" value="AB HYDROLASE-1 DOMAIN-CONTAINING PROTEIN"/>
    <property type="match status" value="1"/>
</dbReference>
<reference evidence="3" key="1">
    <citation type="journal article" date="2019" name="Int. J. Syst. Evol. Microbiol.">
        <title>The Global Catalogue of Microorganisms (GCM) 10K type strain sequencing project: providing services to taxonomists for standard genome sequencing and annotation.</title>
        <authorList>
            <consortium name="The Broad Institute Genomics Platform"/>
            <consortium name="The Broad Institute Genome Sequencing Center for Infectious Disease"/>
            <person name="Wu L."/>
            <person name="Ma J."/>
        </authorList>
    </citation>
    <scope>NUCLEOTIDE SEQUENCE [LARGE SCALE GENOMIC DNA]</scope>
    <source>
        <strain evidence="3">CCUG 63419</strain>
    </source>
</reference>
<dbReference type="Gene3D" id="3.40.50.1820">
    <property type="entry name" value="alpha/beta hydrolase"/>
    <property type="match status" value="1"/>
</dbReference>
<dbReference type="Proteomes" id="UP001597044">
    <property type="component" value="Unassembled WGS sequence"/>
</dbReference>
<evidence type="ECO:0000259" key="1">
    <source>
        <dbReference type="Pfam" id="PF00561"/>
    </source>
</evidence>
<dbReference type="RefSeq" id="WP_379070589.1">
    <property type="nucleotide sequence ID" value="NZ_JBHTIT010000001.1"/>
</dbReference>
<organism evidence="2 3">
    <name type="scientific">Paraperlucidibaca wandonensis</name>
    <dbReference type="NCBI Taxonomy" id="1268273"/>
    <lineage>
        <taxon>Bacteria</taxon>
        <taxon>Pseudomonadati</taxon>
        <taxon>Pseudomonadota</taxon>
        <taxon>Gammaproteobacteria</taxon>
        <taxon>Moraxellales</taxon>
        <taxon>Moraxellaceae</taxon>
        <taxon>Paraperlucidibaca</taxon>
    </lineage>
</organism>
<keyword evidence="3" id="KW-1185">Reference proteome</keyword>
<keyword evidence="2" id="KW-0378">Hydrolase</keyword>
<dbReference type="PANTHER" id="PTHR42103">
    <property type="entry name" value="ALPHA/BETA-HYDROLASES SUPERFAMILY PROTEIN"/>
    <property type="match status" value="1"/>
</dbReference>
<name>A0ABW3HFT8_9GAMM</name>
<accession>A0ABW3HFT8</accession>
<sequence>MAGNENSPFKYAVGDHRLTLPGPMGPLQAILSVPPHARAKSLAVLCHPHPLFGGTMENKVIFTAHRACRDASMASLRFNFRGVGESAGEFDHGAGEQHDVLAVLAWAQATLGIEELTLIGFSFGAFVAATVWAKATQASLQGRSLMLIAPPVTRFPMVGFQLPKGTRVIYGNEDEVVDPQAISDWLETQNAEIEERVMTGASHFFHGRLTDLRDWVRHGIEAGEGRNG</sequence>
<dbReference type="InterPro" id="IPR000073">
    <property type="entry name" value="AB_hydrolase_1"/>
</dbReference>